<reference evidence="4 5" key="1">
    <citation type="submission" date="2014-07" db="EMBL/GenBank/DDBJ databases">
        <title>Unique and conserved regions in Vibrio harveyi and related species in comparison with the shrimp pathogen Vibrio harveyi CAIM 1792.</title>
        <authorList>
            <person name="Espinoza-Valles I."/>
            <person name="Vora G."/>
            <person name="Leekitcharoenphon P."/>
            <person name="Ussery D."/>
            <person name="Hoj L."/>
            <person name="Gomez-Gil B."/>
        </authorList>
    </citation>
    <scope>NUCLEOTIDE SEQUENCE [LARGE SCALE GENOMIC DNA]</scope>
    <source>
        <strain evidence="5">CAIM 1854 / LMG 25443</strain>
    </source>
</reference>
<dbReference type="InterPro" id="IPR036388">
    <property type="entry name" value="WH-like_DNA-bd_sf"/>
</dbReference>
<dbReference type="GO" id="GO:0003700">
    <property type="term" value="F:DNA-binding transcription factor activity"/>
    <property type="evidence" value="ECO:0007669"/>
    <property type="project" value="InterPro"/>
</dbReference>
<protein>
    <submittedName>
        <fullName evidence="4">Galactitol utilization operon repressor</fullName>
    </submittedName>
</protein>
<dbReference type="EMBL" id="JPRD01000008">
    <property type="protein sequence ID" value="KIF54332.1"/>
    <property type="molecule type" value="Genomic_DNA"/>
</dbReference>
<dbReference type="InterPro" id="IPR037171">
    <property type="entry name" value="NagB/RpiA_transferase-like"/>
</dbReference>
<dbReference type="Pfam" id="PF00455">
    <property type="entry name" value="DeoRC"/>
    <property type="match status" value="1"/>
</dbReference>
<dbReference type="PANTHER" id="PTHR30363">
    <property type="entry name" value="HTH-TYPE TRANSCRIPTIONAL REGULATOR SRLR-RELATED"/>
    <property type="match status" value="1"/>
</dbReference>
<dbReference type="SUPFAM" id="SSF100950">
    <property type="entry name" value="NagB/RpiA/CoA transferase-like"/>
    <property type="match status" value="1"/>
</dbReference>
<evidence type="ECO:0000313" key="4">
    <source>
        <dbReference type="EMBL" id="KIF54332.1"/>
    </source>
</evidence>
<evidence type="ECO:0000259" key="3">
    <source>
        <dbReference type="PROSITE" id="PS51000"/>
    </source>
</evidence>
<dbReference type="SUPFAM" id="SSF46785">
    <property type="entry name" value="Winged helix' DNA-binding domain"/>
    <property type="match status" value="1"/>
</dbReference>
<name>A0A0C1WDA0_9VIBR</name>
<dbReference type="SMART" id="SM01134">
    <property type="entry name" value="DeoRC"/>
    <property type="match status" value="1"/>
</dbReference>
<dbReference type="RefSeq" id="WP_020197516.1">
    <property type="nucleotide sequence ID" value="NZ_BAOH01000121.1"/>
</dbReference>
<evidence type="ECO:0000256" key="2">
    <source>
        <dbReference type="ARBA" id="ARBA00023163"/>
    </source>
</evidence>
<dbReference type="Gene3D" id="1.10.10.10">
    <property type="entry name" value="Winged helix-like DNA-binding domain superfamily/Winged helix DNA-binding domain"/>
    <property type="match status" value="1"/>
</dbReference>
<comment type="caution">
    <text evidence="4">The sequence shown here is derived from an EMBL/GenBank/DDBJ whole genome shotgun (WGS) entry which is preliminary data.</text>
</comment>
<gene>
    <name evidence="4" type="ORF">H735_04610</name>
</gene>
<dbReference type="PATRIC" id="fig|1229493.5.peg.5851"/>
<dbReference type="InterPro" id="IPR036390">
    <property type="entry name" value="WH_DNA-bd_sf"/>
</dbReference>
<proteinExistence type="predicted"/>
<evidence type="ECO:0000313" key="5">
    <source>
        <dbReference type="Proteomes" id="UP000031586"/>
    </source>
</evidence>
<dbReference type="Pfam" id="PF08220">
    <property type="entry name" value="HTH_DeoR"/>
    <property type="match status" value="1"/>
</dbReference>
<dbReference type="Gene3D" id="3.40.50.1360">
    <property type="match status" value="1"/>
</dbReference>
<dbReference type="InterPro" id="IPR001034">
    <property type="entry name" value="DeoR_HTH"/>
</dbReference>
<accession>A0A0C1WDA0</accession>
<dbReference type="InterPro" id="IPR050313">
    <property type="entry name" value="Carb_Metab_HTH_regulators"/>
</dbReference>
<feature type="domain" description="HTH deoR-type" evidence="3">
    <location>
        <begin position="3"/>
        <end position="58"/>
    </location>
</feature>
<organism evidence="4 5">
    <name type="scientific">Vibrio owensii CAIM 1854 = LMG 25443</name>
    <dbReference type="NCBI Taxonomy" id="1229493"/>
    <lineage>
        <taxon>Bacteria</taxon>
        <taxon>Pseudomonadati</taxon>
        <taxon>Pseudomonadota</taxon>
        <taxon>Gammaproteobacteria</taxon>
        <taxon>Vibrionales</taxon>
        <taxon>Vibrionaceae</taxon>
        <taxon>Vibrio</taxon>
    </lineage>
</organism>
<dbReference type="InterPro" id="IPR014036">
    <property type="entry name" value="DeoR-like_C"/>
</dbReference>
<evidence type="ECO:0000256" key="1">
    <source>
        <dbReference type="ARBA" id="ARBA00023015"/>
    </source>
</evidence>
<keyword evidence="2" id="KW-0804">Transcription</keyword>
<dbReference type="AlphaFoldDB" id="A0A0C1WDA0"/>
<sequence>MNQLERREHILQALELNGQVLVKEMSSSLGTSEVTLRTDLKALEKEGKLKRFFGGAQSIKHLPLLQVDTEVQIDKRYEINSESKQRIASAAAKLVSPADTIILDSGSTTHLIAERLAETGGNTVITNNLAACTALMEAEDTVLVVIGGTYRNKTKSLHGFRAEQCLDGVQADVLFVGADGLDPEKGITTFNEGYTITGIMANCVKKVVAVVDSTKLGRIGFNKVLDISRIDTLIIDTGITEEQKAKFEIGGIEVIVV</sequence>
<dbReference type="SMART" id="SM00420">
    <property type="entry name" value="HTH_DEOR"/>
    <property type="match status" value="1"/>
</dbReference>
<dbReference type="PANTHER" id="PTHR30363:SF44">
    <property type="entry name" value="AGA OPERON TRANSCRIPTIONAL REPRESSOR-RELATED"/>
    <property type="match status" value="1"/>
</dbReference>
<dbReference type="Proteomes" id="UP000031586">
    <property type="component" value="Unassembled WGS sequence"/>
</dbReference>
<keyword evidence="1" id="KW-0805">Transcription regulation</keyword>
<dbReference type="PROSITE" id="PS51000">
    <property type="entry name" value="HTH_DEOR_2"/>
    <property type="match status" value="1"/>
</dbReference>